<proteinExistence type="predicted"/>
<dbReference type="RefSeq" id="WP_321551766.1">
    <property type="nucleotide sequence ID" value="NZ_JAXIVS010000027.1"/>
</dbReference>
<dbReference type="Pfam" id="PF13788">
    <property type="entry name" value="DUF4180"/>
    <property type="match status" value="1"/>
</dbReference>
<comment type="caution">
    <text evidence="2">The sequence shown here is derived from an EMBL/GenBank/DDBJ whole genome shotgun (WGS) entry which is preliminary data.</text>
</comment>
<gene>
    <name evidence="2" type="ORF">SYV04_42090</name>
</gene>
<reference evidence="2 3" key="1">
    <citation type="submission" date="2023-12" db="EMBL/GenBank/DDBJ databases">
        <title>the genome sequence of Hyalangium sp. s54d21.</title>
        <authorList>
            <person name="Zhang X."/>
        </authorList>
    </citation>
    <scope>NUCLEOTIDE SEQUENCE [LARGE SCALE GENOMIC DNA]</scope>
    <source>
        <strain evidence="3">s54d21</strain>
    </source>
</reference>
<sequence length="111" mass="12622">MQEERRVIVASEQGISIRSVKDIPDAIGACFGAEGIIFLEGDLGPEFFVLRNGLAGEVLQKFSNYRLRVAIVLPNPEVHGDRVKELAYEHRSHNMIRFVRSREEAETWLRA</sequence>
<evidence type="ECO:0000313" key="2">
    <source>
        <dbReference type="EMBL" id="MDY7233053.1"/>
    </source>
</evidence>
<dbReference type="InterPro" id="IPR025438">
    <property type="entry name" value="DUF4180"/>
</dbReference>
<organism evidence="2 3">
    <name type="scientific">Hyalangium rubrum</name>
    <dbReference type="NCBI Taxonomy" id="3103134"/>
    <lineage>
        <taxon>Bacteria</taxon>
        <taxon>Pseudomonadati</taxon>
        <taxon>Myxococcota</taxon>
        <taxon>Myxococcia</taxon>
        <taxon>Myxococcales</taxon>
        <taxon>Cystobacterineae</taxon>
        <taxon>Archangiaceae</taxon>
        <taxon>Hyalangium</taxon>
    </lineage>
</organism>
<evidence type="ECO:0000259" key="1">
    <source>
        <dbReference type="Pfam" id="PF13788"/>
    </source>
</evidence>
<accession>A0ABU5HJN7</accession>
<name>A0ABU5HJN7_9BACT</name>
<feature type="domain" description="DUF4180" evidence="1">
    <location>
        <begin position="3"/>
        <end position="109"/>
    </location>
</feature>
<protein>
    <submittedName>
        <fullName evidence="2">DUF4180 domain-containing protein</fullName>
    </submittedName>
</protein>
<dbReference type="Proteomes" id="UP001291309">
    <property type="component" value="Unassembled WGS sequence"/>
</dbReference>
<evidence type="ECO:0000313" key="3">
    <source>
        <dbReference type="Proteomes" id="UP001291309"/>
    </source>
</evidence>
<dbReference type="EMBL" id="JAXIVS010000027">
    <property type="protein sequence ID" value="MDY7233053.1"/>
    <property type="molecule type" value="Genomic_DNA"/>
</dbReference>
<keyword evidence="3" id="KW-1185">Reference proteome</keyword>